<evidence type="ECO:0000313" key="1">
    <source>
        <dbReference type="EMBL" id="MDX8149491.1"/>
    </source>
</evidence>
<name>A0ABU4VES3_9PSEU</name>
<accession>A0ABU4VES3</accession>
<reference evidence="1 2" key="1">
    <citation type="submission" date="2023-11" db="EMBL/GenBank/DDBJ databases">
        <title>Lentzea sokolovensis, sp. nov., Lentzea kristufkii, sp. nov., and Lentzea miocenensis, sp. nov., rare actinobacteria from Sokolov Coal Basin, Miocene lacustrine sediment, Czech Republic.</title>
        <authorList>
            <person name="Lara A."/>
            <person name="Kotroba L."/>
            <person name="Nouioui I."/>
            <person name="Neumann-Schaal M."/>
            <person name="Mast Y."/>
            <person name="Chronakova A."/>
        </authorList>
    </citation>
    <scope>NUCLEOTIDE SEQUENCE [LARGE SCALE GENOMIC DNA]</scope>
    <source>
        <strain evidence="1 2">BCCO 10_0061</strain>
    </source>
</reference>
<dbReference type="Proteomes" id="UP001285352">
    <property type="component" value="Unassembled WGS sequence"/>
</dbReference>
<evidence type="ECO:0000313" key="2">
    <source>
        <dbReference type="Proteomes" id="UP001285352"/>
    </source>
</evidence>
<comment type="caution">
    <text evidence="1">The sequence shown here is derived from an EMBL/GenBank/DDBJ whole genome shotgun (WGS) entry which is preliminary data.</text>
</comment>
<keyword evidence="2" id="KW-1185">Reference proteome</keyword>
<reference evidence="1 2" key="2">
    <citation type="submission" date="2023-11" db="EMBL/GenBank/DDBJ databases">
        <authorList>
            <person name="Lara A.C."/>
            <person name="Chronakova A."/>
        </authorList>
    </citation>
    <scope>NUCLEOTIDE SEQUENCE [LARGE SCALE GENOMIC DNA]</scope>
    <source>
        <strain evidence="1 2">BCCO 10_0061</strain>
    </source>
</reference>
<dbReference type="RefSeq" id="WP_319981473.1">
    <property type="nucleotide sequence ID" value="NZ_JAXAVU010000018.1"/>
</dbReference>
<organism evidence="1 2">
    <name type="scientific">Lentzea sokolovensis</name>
    <dbReference type="NCBI Taxonomy" id="3095429"/>
    <lineage>
        <taxon>Bacteria</taxon>
        <taxon>Bacillati</taxon>
        <taxon>Actinomycetota</taxon>
        <taxon>Actinomycetes</taxon>
        <taxon>Pseudonocardiales</taxon>
        <taxon>Pseudonocardiaceae</taxon>
        <taxon>Lentzea</taxon>
    </lineage>
</organism>
<dbReference type="EMBL" id="JAXAVU010000018">
    <property type="protein sequence ID" value="MDX8149491.1"/>
    <property type="molecule type" value="Genomic_DNA"/>
</dbReference>
<gene>
    <name evidence="1" type="ORF">SK854_45725</name>
</gene>
<protein>
    <submittedName>
        <fullName evidence="1">Uncharacterized protein</fullName>
    </submittedName>
</protein>
<sequence length="76" mass="8315">MTEGLEDVLRRLLATVKNAGEAEAAGHLLEHLTTAAMANELQAAVRRRDQEATRFHTEALERQMSGLGPLRFATDG</sequence>
<proteinExistence type="predicted"/>